<dbReference type="SUPFAM" id="SSF54631">
    <property type="entry name" value="CBS-domain pair"/>
    <property type="match status" value="1"/>
</dbReference>
<evidence type="ECO:0000259" key="10">
    <source>
        <dbReference type="PROSITE" id="PS51371"/>
    </source>
</evidence>
<gene>
    <name evidence="12" type="ORF">M23134_03127</name>
</gene>
<dbReference type="InterPro" id="IPR044751">
    <property type="entry name" value="Ion_transp-like_CBS"/>
</dbReference>
<dbReference type="GO" id="GO:0005886">
    <property type="term" value="C:plasma membrane"/>
    <property type="evidence" value="ECO:0007669"/>
    <property type="project" value="TreeGrafter"/>
</dbReference>
<keyword evidence="4 8" id="KW-1133">Transmembrane helix</keyword>
<feature type="transmembrane region" description="Helical" evidence="9">
    <location>
        <begin position="130"/>
        <end position="153"/>
    </location>
</feature>
<dbReference type="PROSITE" id="PS51846">
    <property type="entry name" value="CNNM"/>
    <property type="match status" value="1"/>
</dbReference>
<name>A1ZG74_MICM2</name>
<evidence type="ECO:0000256" key="4">
    <source>
        <dbReference type="ARBA" id="ARBA00022989"/>
    </source>
</evidence>
<dbReference type="eggNOG" id="COG1253">
    <property type="taxonomic scope" value="Bacteria"/>
</dbReference>
<evidence type="ECO:0000313" key="12">
    <source>
        <dbReference type="EMBL" id="EAY30491.1"/>
    </source>
</evidence>
<dbReference type="PANTHER" id="PTHR22777:SF17">
    <property type="entry name" value="UPF0053 PROTEIN SLL0260"/>
    <property type="match status" value="1"/>
</dbReference>
<dbReference type="Gene3D" id="3.30.465.10">
    <property type="match status" value="1"/>
</dbReference>
<keyword evidence="6 8" id="KW-0472">Membrane</keyword>
<comment type="caution">
    <text evidence="12">The sequence shown here is derived from an EMBL/GenBank/DDBJ whole genome shotgun (WGS) entry which is preliminary data.</text>
</comment>
<dbReference type="Pfam" id="PF03471">
    <property type="entry name" value="CorC_HlyC"/>
    <property type="match status" value="1"/>
</dbReference>
<accession>A1ZG74</accession>
<evidence type="ECO:0000256" key="1">
    <source>
        <dbReference type="ARBA" id="ARBA00004141"/>
    </source>
</evidence>
<evidence type="ECO:0000256" key="3">
    <source>
        <dbReference type="ARBA" id="ARBA00022737"/>
    </source>
</evidence>
<sequence>MELYQTIGVLISLVLSALFSGTEIAFVSADKLHIELQSQKGKLPERLLARFIDKSSYFIAALLVGNTVTLVVYGIYMAEILDPLLLAYLPPSINNEFNILFIQTILSTIIVLITAEFLPKSIFLINPTRLLTFLSIPMSLLYYLLFPFVYLMVNFSKFVIINVFRLDYSEDRAVYNLVDLDKYVSNIAPNTNEASESPEIDPKIFSAALEFRDIKVRECMVPRTEIVAVEENNTLIKLRKAFEDSGHSKILVYQENIDAIIGYCHSLDLFKKPENIASIITPIISVPESMPAQELLAQFIAEHKSIALIFDEFGGTSGIVTIEDVIEEIFGEIQDEHDKEVWVEKKIDENNFILSARHEIDYLNDRYDWDLPEDEYDTLGGLILHLNEDIPKPNQVLHYPPFVFTILSIQDRARIDTVKVSLQKNKSKSKKRKSPLKVSRNS</sequence>
<feature type="transmembrane region" description="Helical" evidence="9">
    <location>
        <begin position="6"/>
        <end position="27"/>
    </location>
</feature>
<dbReference type="Pfam" id="PF01595">
    <property type="entry name" value="CNNM"/>
    <property type="match status" value="1"/>
</dbReference>
<keyword evidence="2 8" id="KW-0812">Transmembrane</keyword>
<dbReference type="InterPro" id="IPR046342">
    <property type="entry name" value="CBS_dom_sf"/>
</dbReference>
<evidence type="ECO:0000313" key="13">
    <source>
        <dbReference type="Proteomes" id="UP000004095"/>
    </source>
</evidence>
<evidence type="ECO:0000259" key="11">
    <source>
        <dbReference type="PROSITE" id="PS51846"/>
    </source>
</evidence>
<evidence type="ECO:0000256" key="8">
    <source>
        <dbReference type="PROSITE-ProRule" id="PRU01193"/>
    </source>
</evidence>
<feature type="transmembrane region" description="Helical" evidence="9">
    <location>
        <begin position="56"/>
        <end position="77"/>
    </location>
</feature>
<dbReference type="RefSeq" id="WP_002694718.1">
    <property type="nucleotide sequence ID" value="NZ_AAWS01000006.1"/>
</dbReference>
<organism evidence="12 13">
    <name type="scientific">Microscilla marina ATCC 23134</name>
    <dbReference type="NCBI Taxonomy" id="313606"/>
    <lineage>
        <taxon>Bacteria</taxon>
        <taxon>Pseudomonadati</taxon>
        <taxon>Bacteroidota</taxon>
        <taxon>Cytophagia</taxon>
        <taxon>Cytophagales</taxon>
        <taxon>Microscillaceae</taxon>
        <taxon>Microscilla</taxon>
    </lineage>
</organism>
<dbReference type="CDD" id="cd04590">
    <property type="entry name" value="CBS_pair_CorC_HlyC_assoc"/>
    <property type="match status" value="1"/>
</dbReference>
<dbReference type="Gene3D" id="3.10.580.10">
    <property type="entry name" value="CBS-domain"/>
    <property type="match status" value="1"/>
</dbReference>
<keyword evidence="3" id="KW-0677">Repeat</keyword>
<protein>
    <submittedName>
        <fullName evidence="12">CBS domain protein</fullName>
    </submittedName>
</protein>
<dbReference type="PANTHER" id="PTHR22777">
    <property type="entry name" value="HEMOLYSIN-RELATED"/>
    <property type="match status" value="1"/>
</dbReference>
<dbReference type="SUPFAM" id="SSF56176">
    <property type="entry name" value="FAD-binding/transporter-associated domain-like"/>
    <property type="match status" value="1"/>
</dbReference>
<dbReference type="OrthoDB" id="9798188at2"/>
<comment type="subcellular location">
    <subcellularLocation>
        <location evidence="1">Membrane</location>
        <topology evidence="1">Multi-pass membrane protein</topology>
    </subcellularLocation>
</comment>
<dbReference type="SMART" id="SM01091">
    <property type="entry name" value="CorC_HlyC"/>
    <property type="match status" value="1"/>
</dbReference>
<feature type="domain" description="CNNM transmembrane" evidence="11">
    <location>
        <begin position="1"/>
        <end position="196"/>
    </location>
</feature>
<evidence type="ECO:0000256" key="7">
    <source>
        <dbReference type="PROSITE-ProRule" id="PRU00703"/>
    </source>
</evidence>
<dbReference type="InterPro" id="IPR036318">
    <property type="entry name" value="FAD-bd_PCMH-like_sf"/>
</dbReference>
<reference evidence="12 13" key="1">
    <citation type="submission" date="2007-01" db="EMBL/GenBank/DDBJ databases">
        <authorList>
            <person name="Haygood M."/>
            <person name="Podell S."/>
            <person name="Anderson C."/>
            <person name="Hopkinson B."/>
            <person name="Roe K."/>
            <person name="Barbeau K."/>
            <person name="Gaasterland T."/>
            <person name="Ferriera S."/>
            <person name="Johnson J."/>
            <person name="Kravitz S."/>
            <person name="Beeson K."/>
            <person name="Sutton G."/>
            <person name="Rogers Y.-H."/>
            <person name="Friedman R."/>
            <person name="Frazier M."/>
            <person name="Venter J.C."/>
        </authorList>
    </citation>
    <scope>NUCLEOTIDE SEQUENCE [LARGE SCALE GENOMIC DNA]</scope>
    <source>
        <strain evidence="12 13">ATCC 23134</strain>
    </source>
</reference>
<keyword evidence="13" id="KW-1185">Reference proteome</keyword>
<dbReference type="Pfam" id="PF00571">
    <property type="entry name" value="CBS"/>
    <property type="match status" value="1"/>
</dbReference>
<evidence type="ECO:0000256" key="2">
    <source>
        <dbReference type="ARBA" id="ARBA00022692"/>
    </source>
</evidence>
<dbReference type="AlphaFoldDB" id="A1ZG74"/>
<dbReference type="EMBL" id="AAWS01000006">
    <property type="protein sequence ID" value="EAY30491.1"/>
    <property type="molecule type" value="Genomic_DNA"/>
</dbReference>
<dbReference type="PROSITE" id="PS51371">
    <property type="entry name" value="CBS"/>
    <property type="match status" value="1"/>
</dbReference>
<evidence type="ECO:0000256" key="9">
    <source>
        <dbReference type="SAM" id="Phobius"/>
    </source>
</evidence>
<keyword evidence="5 7" id="KW-0129">CBS domain</keyword>
<dbReference type="InterPro" id="IPR016169">
    <property type="entry name" value="FAD-bd_PCMH_sub2"/>
</dbReference>
<feature type="domain" description="CBS" evidence="10">
    <location>
        <begin position="279"/>
        <end position="336"/>
    </location>
</feature>
<proteinExistence type="predicted"/>
<dbReference type="GO" id="GO:0050660">
    <property type="term" value="F:flavin adenine dinucleotide binding"/>
    <property type="evidence" value="ECO:0007669"/>
    <property type="project" value="InterPro"/>
</dbReference>
<dbReference type="InterPro" id="IPR000644">
    <property type="entry name" value="CBS_dom"/>
</dbReference>
<dbReference type="InterPro" id="IPR005170">
    <property type="entry name" value="Transptr-assoc_dom"/>
</dbReference>
<evidence type="ECO:0000256" key="6">
    <source>
        <dbReference type="ARBA" id="ARBA00023136"/>
    </source>
</evidence>
<dbReference type="Proteomes" id="UP000004095">
    <property type="component" value="Unassembled WGS sequence"/>
</dbReference>
<dbReference type="InterPro" id="IPR002550">
    <property type="entry name" value="CNNM"/>
</dbReference>
<evidence type="ECO:0000256" key="5">
    <source>
        <dbReference type="ARBA" id="ARBA00023122"/>
    </source>
</evidence>
<feature type="transmembrane region" description="Helical" evidence="9">
    <location>
        <begin position="97"/>
        <end position="118"/>
    </location>
</feature>